<keyword evidence="6" id="KW-1185">Reference proteome</keyword>
<dbReference type="GO" id="GO:0015768">
    <property type="term" value="P:maltose transport"/>
    <property type="evidence" value="ECO:0007669"/>
    <property type="project" value="TreeGrafter"/>
</dbReference>
<dbReference type="SUPFAM" id="SSF53850">
    <property type="entry name" value="Periplasmic binding protein-like II"/>
    <property type="match status" value="1"/>
</dbReference>
<feature type="signal peptide" evidence="4">
    <location>
        <begin position="1"/>
        <end position="22"/>
    </location>
</feature>
<accession>A0A5M3Y138</accession>
<dbReference type="EMBL" id="BLAF01000104">
    <property type="protein sequence ID" value="GES26970.1"/>
    <property type="molecule type" value="Genomic_DNA"/>
</dbReference>
<reference evidence="5 6" key="1">
    <citation type="submission" date="2019-10" db="EMBL/GenBank/DDBJ databases">
        <title>Whole genome shotgun sequence of Acrocarpospora pleiomorpha NBRC 16267.</title>
        <authorList>
            <person name="Ichikawa N."/>
            <person name="Kimura A."/>
            <person name="Kitahashi Y."/>
            <person name="Komaki H."/>
            <person name="Oguchi A."/>
        </authorList>
    </citation>
    <scope>NUCLEOTIDE SEQUENCE [LARGE SCALE GENOMIC DNA]</scope>
    <source>
        <strain evidence="5 6">NBRC 16267</strain>
    </source>
</reference>
<dbReference type="Pfam" id="PF13416">
    <property type="entry name" value="SBP_bac_8"/>
    <property type="match status" value="1"/>
</dbReference>
<dbReference type="PANTHER" id="PTHR30061">
    <property type="entry name" value="MALTOSE-BINDING PERIPLASMIC PROTEIN"/>
    <property type="match status" value="1"/>
</dbReference>
<dbReference type="PANTHER" id="PTHR30061:SF50">
    <property type="entry name" value="MALTOSE_MALTODEXTRIN-BINDING PERIPLASMIC PROTEIN"/>
    <property type="match status" value="1"/>
</dbReference>
<protein>
    <submittedName>
        <fullName evidence="5">ABC transporter substrate-binding protein</fullName>
    </submittedName>
</protein>
<evidence type="ECO:0000256" key="1">
    <source>
        <dbReference type="ARBA" id="ARBA00008520"/>
    </source>
</evidence>
<dbReference type="AlphaFoldDB" id="A0A5M3Y138"/>
<dbReference type="CDD" id="cd14748">
    <property type="entry name" value="PBP2_UgpB"/>
    <property type="match status" value="1"/>
</dbReference>
<keyword evidence="2" id="KW-0813">Transport</keyword>
<sequence>MIRRVTGIAAVAALLAGLTACGGSEEAAGSSTTLTYWMFQDRTPQAGEVVEKIRTDFEKANPGVTVKIVKIPKDDYNTKLGSAVAAGTVPDVGILDQPLVARYALDKTIVEMPAGTVTEADFFEGALNTNRVDGKLYGLPVDHTAVALFYNKKLVPTPPKTWDELKQMSDAIHKADPKVAGIVVPKGDGYGAWMWPGVVHGAGGEMVDEANKKILFDQQPAVDALQLWVDLLPSSPREITDSAMAFANGLAGMMISGPWDVATIKDQFPELDFNVAPLPYKTTPAGNIGGENAVVFAKGKNADLAWKWLAFLTNSDNNTQLAQALGGFPINKAAAERDAATFGEQQQGFLEQLKVAHARPALPDWIKINDEFIAPAIEAALSGKVTSQQALTEAADKTRALLGWNS</sequence>
<proteinExistence type="inferred from homology"/>
<organism evidence="5 6">
    <name type="scientific">Acrocarpospora pleiomorpha</name>
    <dbReference type="NCBI Taxonomy" id="90975"/>
    <lineage>
        <taxon>Bacteria</taxon>
        <taxon>Bacillati</taxon>
        <taxon>Actinomycetota</taxon>
        <taxon>Actinomycetes</taxon>
        <taxon>Streptosporangiales</taxon>
        <taxon>Streptosporangiaceae</taxon>
        <taxon>Acrocarpospora</taxon>
    </lineage>
</organism>
<evidence type="ECO:0000313" key="6">
    <source>
        <dbReference type="Proteomes" id="UP000377595"/>
    </source>
</evidence>
<dbReference type="Proteomes" id="UP000377595">
    <property type="component" value="Unassembled WGS sequence"/>
</dbReference>
<dbReference type="GO" id="GO:0055052">
    <property type="term" value="C:ATP-binding cassette (ABC) transporter complex, substrate-binding subunit-containing"/>
    <property type="evidence" value="ECO:0007669"/>
    <property type="project" value="TreeGrafter"/>
</dbReference>
<gene>
    <name evidence="5" type="ORF">Aple_098690</name>
</gene>
<feature type="chain" id="PRO_5039567161" evidence="4">
    <location>
        <begin position="23"/>
        <end position="406"/>
    </location>
</feature>
<dbReference type="InterPro" id="IPR006059">
    <property type="entry name" value="SBP"/>
</dbReference>
<comment type="caution">
    <text evidence="5">The sequence shown here is derived from an EMBL/GenBank/DDBJ whole genome shotgun (WGS) entry which is preliminary data.</text>
</comment>
<comment type="similarity">
    <text evidence="1">Belongs to the bacterial solute-binding protein 1 family.</text>
</comment>
<evidence type="ECO:0000256" key="4">
    <source>
        <dbReference type="SAM" id="SignalP"/>
    </source>
</evidence>
<dbReference type="GO" id="GO:0042956">
    <property type="term" value="P:maltodextrin transmembrane transport"/>
    <property type="evidence" value="ECO:0007669"/>
    <property type="project" value="TreeGrafter"/>
</dbReference>
<keyword evidence="3 4" id="KW-0732">Signal</keyword>
<dbReference type="RefSeq" id="WP_170322048.1">
    <property type="nucleotide sequence ID" value="NZ_BAAAHM010000050.1"/>
</dbReference>
<dbReference type="Gene3D" id="3.40.190.10">
    <property type="entry name" value="Periplasmic binding protein-like II"/>
    <property type="match status" value="1"/>
</dbReference>
<evidence type="ECO:0000256" key="3">
    <source>
        <dbReference type="ARBA" id="ARBA00022729"/>
    </source>
</evidence>
<name>A0A5M3Y138_9ACTN</name>
<dbReference type="GO" id="GO:1901982">
    <property type="term" value="F:maltose binding"/>
    <property type="evidence" value="ECO:0007669"/>
    <property type="project" value="TreeGrafter"/>
</dbReference>
<evidence type="ECO:0000256" key="2">
    <source>
        <dbReference type="ARBA" id="ARBA00022448"/>
    </source>
</evidence>
<dbReference type="PROSITE" id="PS51257">
    <property type="entry name" value="PROKAR_LIPOPROTEIN"/>
    <property type="match status" value="1"/>
</dbReference>
<evidence type="ECO:0000313" key="5">
    <source>
        <dbReference type="EMBL" id="GES26970.1"/>
    </source>
</evidence>